<geneLocation type="plasmid" evidence="1 2">
    <name>pRgalR602b</name>
</geneLocation>
<dbReference type="KEGG" id="rga:RGR602_PB00097"/>
<dbReference type="EMBL" id="CP006879">
    <property type="protein sequence ID" value="AJD43636.1"/>
    <property type="molecule type" value="Genomic_DNA"/>
</dbReference>
<name>A0A0B4X8Z9_9HYPH</name>
<dbReference type="AlphaFoldDB" id="A0A0B4X8Z9"/>
<proteinExistence type="predicted"/>
<dbReference type="HOGENOM" id="CLU_2901081_0_0_5"/>
<keyword evidence="2" id="KW-1185">Reference proteome</keyword>
<protein>
    <submittedName>
        <fullName evidence="1">Uncharacterized protein</fullName>
    </submittedName>
</protein>
<accession>A0A0B4X8Z9</accession>
<evidence type="ECO:0000313" key="2">
    <source>
        <dbReference type="Proteomes" id="UP000031368"/>
    </source>
</evidence>
<organism evidence="1 2">
    <name type="scientific">Rhizobium gallicum bv. gallicum R602sp</name>
    <dbReference type="NCBI Taxonomy" id="1041138"/>
    <lineage>
        <taxon>Bacteria</taxon>
        <taxon>Pseudomonadati</taxon>
        <taxon>Pseudomonadota</taxon>
        <taxon>Alphaproteobacteria</taxon>
        <taxon>Hyphomicrobiales</taxon>
        <taxon>Rhizobiaceae</taxon>
        <taxon>Rhizobium/Agrobacterium group</taxon>
        <taxon>Rhizobium</taxon>
    </lineage>
</organism>
<gene>
    <name evidence="1" type="ORF">RGR602_PB00097</name>
</gene>
<evidence type="ECO:0000313" key="1">
    <source>
        <dbReference type="EMBL" id="AJD43636.1"/>
    </source>
</evidence>
<reference evidence="1 2" key="1">
    <citation type="submission" date="2013-11" db="EMBL/GenBank/DDBJ databases">
        <title>Complete genome sequence of Rhizobium gallicum bv. gallicum R602.</title>
        <authorList>
            <person name="Bustos P."/>
            <person name="Santamaria R.I."/>
            <person name="Lozano L."/>
            <person name="Acosta J.L."/>
            <person name="Ormeno-Orrillo E."/>
            <person name="Rogel M.A."/>
            <person name="Romero D."/>
            <person name="Cevallos M.A."/>
            <person name="Martinez-Romero E."/>
            <person name="Gonzalez V."/>
        </authorList>
    </citation>
    <scope>NUCLEOTIDE SEQUENCE [LARGE SCALE GENOMIC DNA]</scope>
    <source>
        <strain evidence="1 2">R602</strain>
        <plasmid evidence="1 2">pRgalR602b</plasmid>
    </source>
</reference>
<keyword evidence="1" id="KW-0614">Plasmid</keyword>
<dbReference type="Proteomes" id="UP000031368">
    <property type="component" value="Plasmid pRgalR602b"/>
</dbReference>
<sequence>MPQIEFDSTSDYRRPDLYSTAKLRWIFFTFRYLEFLAVMQWQLTTYLRTAAAQQIESVTLTV</sequence>